<proteinExistence type="predicted"/>
<name>A0AAV1RSC4_9ROSI</name>
<accession>A0AAV1RSC4</accession>
<dbReference type="EMBL" id="CAWUPB010001158">
    <property type="protein sequence ID" value="CAK7339600.1"/>
    <property type="molecule type" value="Genomic_DNA"/>
</dbReference>
<reference evidence="1 2" key="1">
    <citation type="submission" date="2024-01" db="EMBL/GenBank/DDBJ databases">
        <authorList>
            <person name="Waweru B."/>
        </authorList>
    </citation>
    <scope>NUCLEOTIDE SEQUENCE [LARGE SCALE GENOMIC DNA]</scope>
</reference>
<evidence type="ECO:0000313" key="2">
    <source>
        <dbReference type="Proteomes" id="UP001314170"/>
    </source>
</evidence>
<evidence type="ECO:0000313" key="1">
    <source>
        <dbReference type="EMBL" id="CAK7339600.1"/>
    </source>
</evidence>
<comment type="caution">
    <text evidence="1">The sequence shown here is derived from an EMBL/GenBank/DDBJ whole genome shotgun (WGS) entry which is preliminary data.</text>
</comment>
<protein>
    <submittedName>
        <fullName evidence="1">Uncharacterized protein</fullName>
    </submittedName>
</protein>
<dbReference type="AlphaFoldDB" id="A0AAV1RSC4"/>
<sequence>MKACNGFVRFDKDEATVIASGGYELNLLNLVERQQRRILQMGSHSRRTSFPLAEGGAATDVGGGVSGSGWFCFRTGEQETVSEQIIKAKPMNPKNTLQKP</sequence>
<gene>
    <name evidence="1" type="ORF">DCAF_LOCUS14657</name>
</gene>
<organism evidence="1 2">
    <name type="scientific">Dovyalis caffra</name>
    <dbReference type="NCBI Taxonomy" id="77055"/>
    <lineage>
        <taxon>Eukaryota</taxon>
        <taxon>Viridiplantae</taxon>
        <taxon>Streptophyta</taxon>
        <taxon>Embryophyta</taxon>
        <taxon>Tracheophyta</taxon>
        <taxon>Spermatophyta</taxon>
        <taxon>Magnoliopsida</taxon>
        <taxon>eudicotyledons</taxon>
        <taxon>Gunneridae</taxon>
        <taxon>Pentapetalae</taxon>
        <taxon>rosids</taxon>
        <taxon>fabids</taxon>
        <taxon>Malpighiales</taxon>
        <taxon>Salicaceae</taxon>
        <taxon>Flacourtieae</taxon>
        <taxon>Dovyalis</taxon>
    </lineage>
</organism>
<dbReference type="Proteomes" id="UP001314170">
    <property type="component" value="Unassembled WGS sequence"/>
</dbReference>
<keyword evidence="2" id="KW-1185">Reference proteome</keyword>